<dbReference type="Pfam" id="PF23725">
    <property type="entry name" value="Dredd_N"/>
    <property type="match status" value="1"/>
</dbReference>
<evidence type="ECO:0000256" key="5">
    <source>
        <dbReference type="RuleBase" id="RU003971"/>
    </source>
</evidence>
<dbReference type="GO" id="GO:0006915">
    <property type="term" value="P:apoptotic process"/>
    <property type="evidence" value="ECO:0007669"/>
    <property type="project" value="UniProtKB-KW"/>
</dbReference>
<dbReference type="InterPro" id="IPR002138">
    <property type="entry name" value="Pept_C14_p10"/>
</dbReference>
<dbReference type="InterPro" id="IPR011600">
    <property type="entry name" value="Pept_C14_caspase"/>
</dbReference>
<dbReference type="InterPro" id="IPR056260">
    <property type="entry name" value="Dredd_2nd"/>
</dbReference>
<dbReference type="PANTHER" id="PTHR47901">
    <property type="entry name" value="CASPASE RECRUITMENT DOMAIN-CONTAINING PROTEIN 18"/>
    <property type="match status" value="1"/>
</dbReference>
<dbReference type="PANTHER" id="PTHR47901:SF8">
    <property type="entry name" value="CASPASE-3"/>
    <property type="match status" value="1"/>
</dbReference>
<evidence type="ECO:0000259" key="7">
    <source>
        <dbReference type="PROSITE" id="PS50207"/>
    </source>
</evidence>
<dbReference type="Pfam" id="PF23724">
    <property type="entry name" value="Dredd_2nd"/>
    <property type="match status" value="1"/>
</dbReference>
<dbReference type="GO" id="GO:0004197">
    <property type="term" value="F:cysteine-type endopeptidase activity"/>
    <property type="evidence" value="ECO:0007669"/>
    <property type="project" value="InterPro"/>
</dbReference>
<evidence type="ECO:0000256" key="1">
    <source>
        <dbReference type="ARBA" id="ARBA00010134"/>
    </source>
</evidence>
<dbReference type="Gene3D" id="3.30.70.1470">
    <property type="entry name" value="Caspase-like"/>
    <property type="match status" value="1"/>
</dbReference>
<organism evidence="9">
    <name type="scientific">Homalodisca liturata</name>
    <dbReference type="NCBI Taxonomy" id="320908"/>
    <lineage>
        <taxon>Eukaryota</taxon>
        <taxon>Metazoa</taxon>
        <taxon>Ecdysozoa</taxon>
        <taxon>Arthropoda</taxon>
        <taxon>Hexapoda</taxon>
        <taxon>Insecta</taxon>
        <taxon>Pterygota</taxon>
        <taxon>Neoptera</taxon>
        <taxon>Paraneoptera</taxon>
        <taxon>Hemiptera</taxon>
        <taxon>Auchenorrhyncha</taxon>
        <taxon>Membracoidea</taxon>
        <taxon>Cicadellidae</taxon>
        <taxon>Cicadellinae</taxon>
        <taxon>Proconiini</taxon>
        <taxon>Homalodisca</taxon>
    </lineage>
</organism>
<dbReference type="SMART" id="SM00115">
    <property type="entry name" value="CASc"/>
    <property type="match status" value="1"/>
</dbReference>
<dbReference type="Pfam" id="PF00656">
    <property type="entry name" value="Peptidase_C14"/>
    <property type="match status" value="1"/>
</dbReference>
<dbReference type="AlphaFoldDB" id="A0A1B6JA75"/>
<dbReference type="SUPFAM" id="SSF52129">
    <property type="entry name" value="Caspase-like"/>
    <property type="match status" value="1"/>
</dbReference>
<dbReference type="Gene3D" id="3.40.50.1460">
    <property type="match status" value="1"/>
</dbReference>
<sequence>MSFRNDYRFPSTVFNFVGSNSSFEDIKDNSSSRMNMGNNIGLPTTVINFYGNEMPGNYNINEQSESSSSNSASDSDSDSGMDTGDIKIFKSGKYKIYEPPSVPSYPETTANYPFHQVTTYLSPPYSKITFETVSKIEMDIDFNDMISLIFLLCDSNFALQEIQSMVKNYQVNGVRNFVNDNRLSSWARYQNNNQNSNWRMELVEALAVIQNYRILEKLGYSRNEIDEQFQPKSNETLHLNRAKKMLFKLCDSLIGEQAIQLINFVRTEKKFDNDITIPYDIANMELHVLFWLTQSAITIDNGVNVDVVTKYLKRMNLSDIVERIEETVKKINEFLPNKYNLREEEDKNSYKIKNPKNVGLLIIVNMLDFENNVEEREEFKDQLPPCKLPNRTGSLEDVINLKSTFTKYLNFKVVIENDIKHDDLINEIQKMIRKHFVEEHSALFLCILSHGKEGCIYGVNSIPVRIEEIKHIFCNGTSVANMLINVPKVLIVQACQGVNYLYAEPGLTVDSPSSSQQQAEGDQMRHDGLTRRDCYSDLLVCMSIINGFVSVRSTFYGSKYIQELCRCLEKYYDKKHFNDIVVRVQRRVNAKDMHIDVKPEPGRCTVHKNCVNIYMTPWISCNTLRKDLYLTNRNQNVT</sequence>
<dbReference type="GO" id="GO:0006508">
    <property type="term" value="P:proteolysis"/>
    <property type="evidence" value="ECO:0007669"/>
    <property type="project" value="UniProtKB-KW"/>
</dbReference>
<reference evidence="9" key="1">
    <citation type="submission" date="2015-11" db="EMBL/GenBank/DDBJ databases">
        <title>De novo transcriptome assembly of four potential Pierce s Disease insect vectors from Arizona vineyards.</title>
        <authorList>
            <person name="Tassone E.E."/>
        </authorList>
    </citation>
    <scope>NUCLEOTIDE SEQUENCE</scope>
</reference>
<evidence type="ECO:0000256" key="4">
    <source>
        <dbReference type="ARBA" id="ARBA00022801"/>
    </source>
</evidence>
<dbReference type="InterPro" id="IPR015917">
    <property type="entry name" value="Pept_C14A"/>
</dbReference>
<dbReference type="EMBL" id="GECU01011565">
    <property type="protein sequence ID" value="JAS96141.1"/>
    <property type="molecule type" value="Transcribed_RNA"/>
</dbReference>
<evidence type="ECO:0000259" key="8">
    <source>
        <dbReference type="PROSITE" id="PS50208"/>
    </source>
</evidence>
<dbReference type="InterPro" id="IPR029030">
    <property type="entry name" value="Caspase-like_dom_sf"/>
</dbReference>
<dbReference type="InterPro" id="IPR002398">
    <property type="entry name" value="Pept_C14"/>
</dbReference>
<protein>
    <recommendedName>
        <fullName evidence="10">Caspase family p20 domain-containing protein</fullName>
    </recommendedName>
</protein>
<dbReference type="PROSITE" id="PS50208">
    <property type="entry name" value="CASPASE_P20"/>
    <property type="match status" value="1"/>
</dbReference>
<feature type="compositionally biased region" description="Low complexity" evidence="6">
    <location>
        <begin position="64"/>
        <end position="74"/>
    </location>
</feature>
<keyword evidence="3" id="KW-0053">Apoptosis</keyword>
<keyword evidence="4" id="KW-0378">Hydrolase</keyword>
<evidence type="ECO:0000256" key="6">
    <source>
        <dbReference type="SAM" id="MobiDB-lite"/>
    </source>
</evidence>
<evidence type="ECO:0008006" key="10">
    <source>
        <dbReference type="Google" id="ProtNLM"/>
    </source>
</evidence>
<dbReference type="InterPro" id="IPR001309">
    <property type="entry name" value="Pept_C14_p20"/>
</dbReference>
<name>A0A1B6JA75_9HEMI</name>
<feature type="region of interest" description="Disordered" evidence="6">
    <location>
        <begin position="57"/>
        <end position="81"/>
    </location>
</feature>
<evidence type="ECO:0000256" key="2">
    <source>
        <dbReference type="ARBA" id="ARBA00022670"/>
    </source>
</evidence>
<comment type="similarity">
    <text evidence="1 5">Belongs to the peptidase C14A family.</text>
</comment>
<proteinExistence type="inferred from homology"/>
<evidence type="ECO:0000256" key="3">
    <source>
        <dbReference type="ARBA" id="ARBA00022703"/>
    </source>
</evidence>
<feature type="domain" description="Caspase family p10" evidence="7">
    <location>
        <begin position="528"/>
        <end position="632"/>
    </location>
</feature>
<keyword evidence="2" id="KW-0645">Protease</keyword>
<feature type="domain" description="Caspase family p20" evidence="8">
    <location>
        <begin position="357"/>
        <end position="499"/>
    </location>
</feature>
<accession>A0A1B6JA75</accession>
<gene>
    <name evidence="9" type="ORF">g.45723</name>
</gene>
<dbReference type="InterPro" id="IPR056259">
    <property type="entry name" value="Dredd_N"/>
</dbReference>
<evidence type="ECO:0000313" key="9">
    <source>
        <dbReference type="EMBL" id="JAS96141.1"/>
    </source>
</evidence>
<dbReference type="PROSITE" id="PS50207">
    <property type="entry name" value="CASPASE_P10"/>
    <property type="match status" value="1"/>
</dbReference>